<evidence type="ECO:0000313" key="2">
    <source>
        <dbReference type="Proteomes" id="UP000799754"/>
    </source>
</evidence>
<accession>A0ACB6RIP5</accession>
<comment type="caution">
    <text evidence="1">The sequence shown here is derived from an EMBL/GenBank/DDBJ whole genome shotgun (WGS) entry which is preliminary data.</text>
</comment>
<keyword evidence="2" id="KW-1185">Reference proteome</keyword>
<proteinExistence type="predicted"/>
<gene>
    <name evidence="1" type="ORF">BU25DRAFT_236199</name>
</gene>
<reference evidence="1" key="1">
    <citation type="journal article" date="2020" name="Stud. Mycol.">
        <title>101 Dothideomycetes genomes: a test case for predicting lifestyles and emergence of pathogens.</title>
        <authorList>
            <person name="Haridas S."/>
            <person name="Albert R."/>
            <person name="Binder M."/>
            <person name="Bloem J."/>
            <person name="Labutti K."/>
            <person name="Salamov A."/>
            <person name="Andreopoulos B."/>
            <person name="Baker S."/>
            <person name="Barry K."/>
            <person name="Bills G."/>
            <person name="Bluhm B."/>
            <person name="Cannon C."/>
            <person name="Castanera R."/>
            <person name="Culley D."/>
            <person name="Daum C."/>
            <person name="Ezra D."/>
            <person name="Gonzalez J."/>
            <person name="Henrissat B."/>
            <person name="Kuo A."/>
            <person name="Liang C."/>
            <person name="Lipzen A."/>
            <person name="Lutzoni F."/>
            <person name="Magnuson J."/>
            <person name="Mondo S."/>
            <person name="Nolan M."/>
            <person name="Ohm R."/>
            <person name="Pangilinan J."/>
            <person name="Park H.-J."/>
            <person name="Ramirez L."/>
            <person name="Alfaro M."/>
            <person name="Sun H."/>
            <person name="Tritt A."/>
            <person name="Yoshinaga Y."/>
            <person name="Zwiers L.-H."/>
            <person name="Turgeon B."/>
            <person name="Goodwin S."/>
            <person name="Spatafora J."/>
            <person name="Crous P."/>
            <person name="Grigoriev I."/>
        </authorList>
    </citation>
    <scope>NUCLEOTIDE SEQUENCE</scope>
    <source>
        <strain evidence="1">CBS 525.71</strain>
    </source>
</reference>
<dbReference type="Proteomes" id="UP000799754">
    <property type="component" value="Unassembled WGS sequence"/>
</dbReference>
<name>A0ACB6RIP5_9PLEO</name>
<dbReference type="EMBL" id="MU006753">
    <property type="protein sequence ID" value="KAF2621634.1"/>
    <property type="molecule type" value="Genomic_DNA"/>
</dbReference>
<protein>
    <submittedName>
        <fullName evidence="1">Uncharacterized protein</fullName>
    </submittedName>
</protein>
<evidence type="ECO:0000313" key="1">
    <source>
        <dbReference type="EMBL" id="KAF2621634.1"/>
    </source>
</evidence>
<organism evidence="1 2">
    <name type="scientific">Macroventuria anomochaeta</name>
    <dbReference type="NCBI Taxonomy" id="301207"/>
    <lineage>
        <taxon>Eukaryota</taxon>
        <taxon>Fungi</taxon>
        <taxon>Dikarya</taxon>
        <taxon>Ascomycota</taxon>
        <taxon>Pezizomycotina</taxon>
        <taxon>Dothideomycetes</taxon>
        <taxon>Pleosporomycetidae</taxon>
        <taxon>Pleosporales</taxon>
        <taxon>Pleosporineae</taxon>
        <taxon>Didymellaceae</taxon>
        <taxon>Macroventuria</taxon>
    </lineage>
</organism>
<sequence>MLHIRQKRASKGVTFANLQTQASSSKSASASVTTQPATASKSKPKNPKLRHAHNASATTSKRSSQQPSATPARISNRQRRLASLFMALMASSPLPIETDAETLEAAQKASIAPKAQPNPTHKRKVTTTRVHEVRAGRWKRFRFELSLKTRRKGKAKRWEEVELDDMVELRGEERRKRDDMS</sequence>